<accession>A0A8H7K6V3</accession>
<dbReference type="Pfam" id="PF09351">
    <property type="entry name" value="DUF1993"/>
    <property type="match status" value="1"/>
</dbReference>
<dbReference type="PANTHER" id="PTHR36922:SF1">
    <property type="entry name" value="DUF1993 DOMAIN-CONTAINING PROTEIN"/>
    <property type="match status" value="1"/>
</dbReference>
<dbReference type="Proteomes" id="UP000616885">
    <property type="component" value="Unassembled WGS sequence"/>
</dbReference>
<dbReference type="PANTHER" id="PTHR36922">
    <property type="entry name" value="BLL2446 PROTEIN"/>
    <property type="match status" value="1"/>
</dbReference>
<dbReference type="InterPro" id="IPR018531">
    <property type="entry name" value="DUF1993"/>
</dbReference>
<gene>
    <name evidence="1" type="ORF">IM811_017651</name>
</gene>
<evidence type="ECO:0000313" key="2">
    <source>
        <dbReference type="Proteomes" id="UP000616885"/>
    </source>
</evidence>
<comment type="caution">
    <text evidence="1">The sequence shown here is derived from an EMBL/GenBank/DDBJ whole genome shotgun (WGS) entry which is preliminary data.</text>
</comment>
<name>A0A8H7K6V3_BIOOC</name>
<evidence type="ECO:0000313" key="1">
    <source>
        <dbReference type="EMBL" id="KAF9748146.1"/>
    </source>
</evidence>
<protein>
    <submittedName>
        <fullName evidence="1">Uncharacterized protein</fullName>
    </submittedName>
</protein>
<reference evidence="1" key="1">
    <citation type="submission" date="2020-10" db="EMBL/GenBank/DDBJ databases">
        <title>High-Quality Genome Resource of Clonostachys rosea strain S41 by Oxford Nanopore Long-Read Sequencing.</title>
        <authorList>
            <person name="Wang H."/>
        </authorList>
    </citation>
    <scope>NUCLEOTIDE SEQUENCE</scope>
    <source>
        <strain evidence="1">S41</strain>
    </source>
</reference>
<dbReference type="EMBL" id="JADCTT010000009">
    <property type="protein sequence ID" value="KAF9748146.1"/>
    <property type="molecule type" value="Genomic_DNA"/>
</dbReference>
<proteinExistence type="predicted"/>
<dbReference type="Gene3D" id="1.20.120.450">
    <property type="entry name" value="dinb family like domain"/>
    <property type="match status" value="1"/>
</dbReference>
<dbReference type="SUPFAM" id="SSF109854">
    <property type="entry name" value="DinB/YfiT-like putative metalloenzymes"/>
    <property type="match status" value="1"/>
</dbReference>
<sequence length="187" mass="20833">MADYSLYDATVPHAISALNAILSLLDLLQTHASTSNVPVEEYINARLISNMYPFDFQVFMVCRMAKDIIGHCQGAEDVAKNFGAEEEKQLAELTTLESMKTLVRKTLDVVNDSDRNKFTSRAGSIITFNYGPDKYITSTVSQFIGGYGLLNMYFHLVTAYDIIRSKGVAVGKQDLLTPFFNQQQIAP</sequence>
<dbReference type="AlphaFoldDB" id="A0A8H7K6V3"/>
<organism evidence="1 2">
    <name type="scientific">Bionectria ochroleuca</name>
    <name type="common">Gliocladium roseum</name>
    <dbReference type="NCBI Taxonomy" id="29856"/>
    <lineage>
        <taxon>Eukaryota</taxon>
        <taxon>Fungi</taxon>
        <taxon>Dikarya</taxon>
        <taxon>Ascomycota</taxon>
        <taxon>Pezizomycotina</taxon>
        <taxon>Sordariomycetes</taxon>
        <taxon>Hypocreomycetidae</taxon>
        <taxon>Hypocreales</taxon>
        <taxon>Bionectriaceae</taxon>
        <taxon>Clonostachys</taxon>
    </lineage>
</organism>
<dbReference type="InterPro" id="IPR034660">
    <property type="entry name" value="DinB/YfiT-like"/>
</dbReference>